<dbReference type="PROSITE" id="PS00844">
    <property type="entry name" value="DALA_DALA_LIGASE_2"/>
    <property type="match status" value="1"/>
</dbReference>
<dbReference type="Gene3D" id="3.30.1490.20">
    <property type="entry name" value="ATP-grasp fold, A domain"/>
    <property type="match status" value="1"/>
</dbReference>
<evidence type="ECO:0000256" key="15">
    <source>
        <dbReference type="SAM" id="MobiDB-lite"/>
    </source>
</evidence>
<evidence type="ECO:0000313" key="17">
    <source>
        <dbReference type="EMBL" id="MBL3690407.1"/>
    </source>
</evidence>
<evidence type="ECO:0000256" key="8">
    <source>
        <dbReference type="ARBA" id="ARBA00022842"/>
    </source>
</evidence>
<comment type="catalytic activity">
    <reaction evidence="13">
        <text>2 D-alanine + ATP = D-alanyl-D-alanine + ADP + phosphate + H(+)</text>
        <dbReference type="Rhea" id="RHEA:11224"/>
        <dbReference type="ChEBI" id="CHEBI:15378"/>
        <dbReference type="ChEBI" id="CHEBI:30616"/>
        <dbReference type="ChEBI" id="CHEBI:43474"/>
        <dbReference type="ChEBI" id="CHEBI:57416"/>
        <dbReference type="ChEBI" id="CHEBI:57822"/>
        <dbReference type="ChEBI" id="CHEBI:456216"/>
        <dbReference type="EC" id="6.3.2.4"/>
    </reaction>
</comment>
<comment type="caution">
    <text evidence="17">The sequence shown here is derived from an EMBL/GenBank/DDBJ whole genome shotgun (WGS) entry which is preliminary data.</text>
</comment>
<keyword evidence="18" id="KW-1185">Reference proteome</keyword>
<dbReference type="Gene3D" id="3.40.50.20">
    <property type="match status" value="1"/>
</dbReference>
<keyword evidence="11" id="KW-0464">Manganese</keyword>
<keyword evidence="10 13" id="KW-0573">Peptidoglycan synthesis</keyword>
<evidence type="ECO:0000256" key="6">
    <source>
        <dbReference type="ARBA" id="ARBA00022741"/>
    </source>
</evidence>
<dbReference type="PANTHER" id="PTHR23132:SF25">
    <property type="entry name" value="D-ALANINE--D-ALANINE LIGASE A"/>
    <property type="match status" value="1"/>
</dbReference>
<proteinExistence type="inferred from homology"/>
<evidence type="ECO:0000256" key="12">
    <source>
        <dbReference type="ARBA" id="ARBA00023316"/>
    </source>
</evidence>
<evidence type="ECO:0000256" key="4">
    <source>
        <dbReference type="ARBA" id="ARBA00022598"/>
    </source>
</evidence>
<feature type="domain" description="ATP-grasp" evidence="16">
    <location>
        <begin position="134"/>
        <end position="339"/>
    </location>
</feature>
<dbReference type="PROSITE" id="PS50975">
    <property type="entry name" value="ATP_GRASP"/>
    <property type="match status" value="1"/>
</dbReference>
<dbReference type="Pfam" id="PF01820">
    <property type="entry name" value="Dala_Dala_lig_N"/>
    <property type="match status" value="1"/>
</dbReference>
<evidence type="ECO:0000256" key="14">
    <source>
        <dbReference type="PROSITE-ProRule" id="PRU00409"/>
    </source>
</evidence>
<keyword evidence="7 14" id="KW-0067">ATP-binding</keyword>
<keyword evidence="9 13" id="KW-0133">Cell shape</keyword>
<comment type="function">
    <text evidence="13">Cell wall formation.</text>
</comment>
<comment type="pathway">
    <text evidence="13">Cell wall biogenesis; peptidoglycan biosynthesis.</text>
</comment>
<evidence type="ECO:0000256" key="7">
    <source>
        <dbReference type="ARBA" id="ARBA00022840"/>
    </source>
</evidence>
<dbReference type="Proteomes" id="UP001646141">
    <property type="component" value="Unassembled WGS sequence"/>
</dbReference>
<feature type="region of interest" description="Disordered" evidence="15">
    <location>
        <begin position="1"/>
        <end position="21"/>
    </location>
</feature>
<protein>
    <recommendedName>
        <fullName evidence="13">D-alanine--D-alanine ligase</fullName>
        <ecNumber evidence="13">6.3.2.4</ecNumber>
    </recommendedName>
    <alternativeName>
        <fullName evidence="13">D-Ala-D-Ala ligase</fullName>
    </alternativeName>
    <alternativeName>
        <fullName evidence="13">D-alanylalanine synthetase</fullName>
    </alternativeName>
</protein>
<comment type="cofactor">
    <cofactor evidence="1">
        <name>Mn(2+)</name>
        <dbReference type="ChEBI" id="CHEBI:29035"/>
    </cofactor>
</comment>
<evidence type="ECO:0000256" key="9">
    <source>
        <dbReference type="ARBA" id="ARBA00022960"/>
    </source>
</evidence>
<dbReference type="InterPro" id="IPR013815">
    <property type="entry name" value="ATP_grasp_subdomain_1"/>
</dbReference>
<dbReference type="InterPro" id="IPR011127">
    <property type="entry name" value="Dala_Dala_lig_N"/>
</dbReference>
<dbReference type="EC" id="6.3.2.4" evidence="13"/>
<comment type="subcellular location">
    <subcellularLocation>
        <location evidence="13">Cytoplasm</location>
    </subcellularLocation>
</comment>
<dbReference type="RefSeq" id="WP_202382502.1">
    <property type="nucleotide sequence ID" value="NZ_BAAAMA010000001.1"/>
</dbReference>
<evidence type="ECO:0000256" key="2">
    <source>
        <dbReference type="ARBA" id="ARBA00001946"/>
    </source>
</evidence>
<keyword evidence="6 14" id="KW-0547">Nucleotide-binding</keyword>
<dbReference type="InterPro" id="IPR016185">
    <property type="entry name" value="PreATP-grasp_dom_sf"/>
</dbReference>
<evidence type="ECO:0000256" key="3">
    <source>
        <dbReference type="ARBA" id="ARBA00010871"/>
    </source>
</evidence>
<keyword evidence="13" id="KW-0963">Cytoplasm</keyword>
<evidence type="ECO:0000256" key="5">
    <source>
        <dbReference type="ARBA" id="ARBA00022723"/>
    </source>
</evidence>
<dbReference type="SUPFAM" id="SSF52440">
    <property type="entry name" value="PreATP-grasp domain"/>
    <property type="match status" value="1"/>
</dbReference>
<dbReference type="Pfam" id="PF07478">
    <property type="entry name" value="Dala_Dala_lig_C"/>
    <property type="match status" value="1"/>
</dbReference>
<gene>
    <name evidence="13" type="primary">ddl</name>
    <name evidence="17" type="ORF">D3226_10620</name>
</gene>
<dbReference type="EMBL" id="QYAD01000003">
    <property type="protein sequence ID" value="MBL3690407.1"/>
    <property type="molecule type" value="Genomic_DNA"/>
</dbReference>
<name>A0ABS1ST96_9MICO</name>
<dbReference type="NCBIfam" id="TIGR01205">
    <property type="entry name" value="D_ala_D_alaTIGR"/>
    <property type="match status" value="1"/>
</dbReference>
<dbReference type="PIRSF" id="PIRSF039102">
    <property type="entry name" value="Ddl/VanB"/>
    <property type="match status" value="1"/>
</dbReference>
<dbReference type="Gene3D" id="3.30.470.20">
    <property type="entry name" value="ATP-grasp fold, B domain"/>
    <property type="match status" value="1"/>
</dbReference>
<keyword evidence="8" id="KW-0460">Magnesium</keyword>
<dbReference type="SUPFAM" id="SSF56059">
    <property type="entry name" value="Glutathione synthetase ATP-binding domain-like"/>
    <property type="match status" value="1"/>
</dbReference>
<keyword evidence="4 13" id="KW-0436">Ligase</keyword>
<sequence>MTQPLTPAPLRRPRDGRTRPQPARIAVIGGGANDEHSVSLASAAAVARAVRELELIPVPLTVTAEGSWCDDAGRPLPAHEVVQQLTACDVAFPVLHGVNGEDGTVAGFLQLCGVPDAGSPVRAGALGMDKQATKHLAAELGIGVAPGMLAPTRDAALAAGAVPQTARDLEPPFVVKPANGGSSNGVFVVPDRAGLADAIEGARDFGEPVLIEQYVRGREIDIAVFRDRTGELRVGATLEIGVVPGGVFDRAEKYDGSAEFTVPAPLDEPEEAALQQAATQLYDALGCRGVARFDFFHTAAGLVLNEVNTAPGMTEQSQVPRMYAARGLSYPGLIAELIAAALAAD</sequence>
<dbReference type="GO" id="GO:0008716">
    <property type="term" value="F:D-alanine-D-alanine ligase activity"/>
    <property type="evidence" value="ECO:0007669"/>
    <property type="project" value="UniProtKB-EC"/>
</dbReference>
<dbReference type="InterPro" id="IPR000291">
    <property type="entry name" value="D-Ala_lig_Van_CS"/>
</dbReference>
<accession>A0ABS1ST96</accession>
<dbReference type="HAMAP" id="MF_00047">
    <property type="entry name" value="Dala_Dala_lig"/>
    <property type="match status" value="1"/>
</dbReference>
<organism evidence="17 18">
    <name type="scientific">Leucobacter chromiireducens subsp. chromiireducens</name>
    <dbReference type="NCBI Taxonomy" id="660067"/>
    <lineage>
        <taxon>Bacteria</taxon>
        <taxon>Bacillati</taxon>
        <taxon>Actinomycetota</taxon>
        <taxon>Actinomycetes</taxon>
        <taxon>Micrococcales</taxon>
        <taxon>Microbacteriaceae</taxon>
        <taxon>Leucobacter</taxon>
    </lineage>
</organism>
<evidence type="ECO:0000313" key="18">
    <source>
        <dbReference type="Proteomes" id="UP001646141"/>
    </source>
</evidence>
<comment type="similarity">
    <text evidence="3 13">Belongs to the D-alanine--D-alanine ligase family.</text>
</comment>
<dbReference type="InterPro" id="IPR005905">
    <property type="entry name" value="D_ala_D_ala"/>
</dbReference>
<keyword evidence="5" id="KW-0479">Metal-binding</keyword>
<evidence type="ECO:0000256" key="1">
    <source>
        <dbReference type="ARBA" id="ARBA00001936"/>
    </source>
</evidence>
<dbReference type="PROSITE" id="PS00843">
    <property type="entry name" value="DALA_DALA_LIGASE_1"/>
    <property type="match status" value="1"/>
</dbReference>
<evidence type="ECO:0000256" key="10">
    <source>
        <dbReference type="ARBA" id="ARBA00022984"/>
    </source>
</evidence>
<reference evidence="17 18" key="1">
    <citation type="submission" date="2018-09" db="EMBL/GenBank/DDBJ databases">
        <title>Comparative genomics of Leucobacter spp.</title>
        <authorList>
            <person name="Reis A.C."/>
            <person name="Kolvenbach B.A."/>
            <person name="Corvini P.F.X."/>
            <person name="Nunes O.C."/>
        </authorList>
    </citation>
    <scope>NUCLEOTIDE SEQUENCE [LARGE SCALE GENOMIC DNA]</scope>
    <source>
        <strain evidence="17 18">L-1</strain>
    </source>
</reference>
<evidence type="ECO:0000259" key="16">
    <source>
        <dbReference type="PROSITE" id="PS50975"/>
    </source>
</evidence>
<keyword evidence="12 13" id="KW-0961">Cell wall biogenesis/degradation</keyword>
<comment type="cofactor">
    <cofactor evidence="2">
        <name>Mg(2+)</name>
        <dbReference type="ChEBI" id="CHEBI:18420"/>
    </cofactor>
</comment>
<dbReference type="PANTHER" id="PTHR23132">
    <property type="entry name" value="D-ALANINE--D-ALANINE LIGASE"/>
    <property type="match status" value="1"/>
</dbReference>
<evidence type="ECO:0000256" key="13">
    <source>
        <dbReference type="HAMAP-Rule" id="MF_00047"/>
    </source>
</evidence>
<evidence type="ECO:0000256" key="11">
    <source>
        <dbReference type="ARBA" id="ARBA00023211"/>
    </source>
</evidence>
<dbReference type="InterPro" id="IPR011095">
    <property type="entry name" value="Dala_Dala_lig_C"/>
</dbReference>
<dbReference type="InterPro" id="IPR011761">
    <property type="entry name" value="ATP-grasp"/>
</dbReference>